<dbReference type="InParanoid" id="A0A067N6T5"/>
<evidence type="ECO:0000313" key="1">
    <source>
        <dbReference type="EMBL" id="KDQ19486.1"/>
    </source>
</evidence>
<dbReference type="InterPro" id="IPR032675">
    <property type="entry name" value="LRR_dom_sf"/>
</dbReference>
<evidence type="ECO:0000313" key="2">
    <source>
        <dbReference type="Proteomes" id="UP000027195"/>
    </source>
</evidence>
<accession>A0A067N6T5</accession>
<keyword evidence="2" id="KW-1185">Reference proteome</keyword>
<dbReference type="STRING" id="930990.A0A067N6T5"/>
<protein>
    <submittedName>
        <fullName evidence="1">Uncharacterized protein</fullName>
    </submittedName>
</protein>
<dbReference type="HOGENOM" id="CLU_024199_1_2_1"/>
<dbReference type="SUPFAM" id="SSF52047">
    <property type="entry name" value="RNI-like"/>
    <property type="match status" value="1"/>
</dbReference>
<reference evidence="2" key="1">
    <citation type="journal article" date="2014" name="Proc. Natl. Acad. Sci. U.S.A.">
        <title>Extensive sampling of basidiomycete genomes demonstrates inadequacy of the white-rot/brown-rot paradigm for wood decay fungi.</title>
        <authorList>
            <person name="Riley R."/>
            <person name="Salamov A.A."/>
            <person name="Brown D.W."/>
            <person name="Nagy L.G."/>
            <person name="Floudas D."/>
            <person name="Held B.W."/>
            <person name="Levasseur A."/>
            <person name="Lombard V."/>
            <person name="Morin E."/>
            <person name="Otillar R."/>
            <person name="Lindquist E.A."/>
            <person name="Sun H."/>
            <person name="LaButti K.M."/>
            <person name="Schmutz J."/>
            <person name="Jabbour D."/>
            <person name="Luo H."/>
            <person name="Baker S.E."/>
            <person name="Pisabarro A.G."/>
            <person name="Walton J.D."/>
            <person name="Blanchette R.A."/>
            <person name="Henrissat B."/>
            <person name="Martin F."/>
            <person name="Cullen D."/>
            <person name="Hibbett D.S."/>
            <person name="Grigoriev I.V."/>
        </authorList>
    </citation>
    <scope>NUCLEOTIDE SEQUENCE [LARGE SCALE GENOMIC DNA]</scope>
    <source>
        <strain evidence="2">FD-172 SS1</strain>
    </source>
</reference>
<sequence>MGVPPTDPQTADSFNAEMTAILDQLPDGKLAFRLIHTLLCRAKCPPVEESYIYTHVSKCRSYRDMDRELGKIKSAMDAFKAGDVSAPLANLLRDVANQTRPRRRNADEEFYATTYRSLPGSFPVEDPVMTKHGATVARVAMIIIERRMLVKLRRFRNRLVPIHRLPPELISSIFELTLEDLEDNLKLVRPNISFLRLAGVSAAWGVILRDTPRLWARMIMIPQALLHTFLLRAKAVPLEIAYRKMPKDSSAGMLCLAHHVNRARYLNLDIFGMSENEVMLWWYASTPVLEVLVLSGAWHMRSDEIPILPAPFGGIMPRLRELTLTRLCLPLDLPLYAGLTRLSLAELELTRPDSIHLLTQILTKCPHLEEFSLMDVHLILGLDQRAVEDAQPDINLPYLRRLFLGSLPHAVMRYLLSRIRPPPTAVLNLAPFLLPGEDLTTVLPSSVEHLPSFAAAEKLIVIVQPGGKACYIMGLTRSPTFTLVVHGSHGLFQKTFASFVQLVPMLYIESLSFRGLRRYKRDRRDSDAFAHALSYFSSVAVLTFHNCHRTFPETLAITPTRHLCPLLRGLIIDNSGIRGRDLIFLALSRVNRTLEDDSLELIPRFWYLELTGCPKLTPGLVEELARIVDMVVFADDPTPVLGE</sequence>
<dbReference type="Proteomes" id="UP000027195">
    <property type="component" value="Unassembled WGS sequence"/>
</dbReference>
<dbReference type="AlphaFoldDB" id="A0A067N6T5"/>
<name>A0A067N6T5_BOTB1</name>
<dbReference type="EMBL" id="KL198019">
    <property type="protein sequence ID" value="KDQ19486.1"/>
    <property type="molecule type" value="Genomic_DNA"/>
</dbReference>
<dbReference type="Gene3D" id="3.80.10.10">
    <property type="entry name" value="Ribonuclease Inhibitor"/>
    <property type="match status" value="1"/>
</dbReference>
<organism evidence="1 2">
    <name type="scientific">Botryobasidium botryosum (strain FD-172 SS1)</name>
    <dbReference type="NCBI Taxonomy" id="930990"/>
    <lineage>
        <taxon>Eukaryota</taxon>
        <taxon>Fungi</taxon>
        <taxon>Dikarya</taxon>
        <taxon>Basidiomycota</taxon>
        <taxon>Agaricomycotina</taxon>
        <taxon>Agaricomycetes</taxon>
        <taxon>Cantharellales</taxon>
        <taxon>Botryobasidiaceae</taxon>
        <taxon>Botryobasidium</taxon>
    </lineage>
</organism>
<dbReference type="OrthoDB" id="2884925at2759"/>
<gene>
    <name evidence="1" type="ORF">BOTBODRAFT_51878</name>
</gene>
<proteinExistence type="predicted"/>